<dbReference type="InterPro" id="IPR013264">
    <property type="entry name" value="DNAG_N"/>
</dbReference>
<keyword evidence="4 12" id="KW-0548">Nucleotidyltransferase</keyword>
<evidence type="ECO:0000313" key="15">
    <source>
        <dbReference type="EMBL" id="THJ33006.1"/>
    </source>
</evidence>
<dbReference type="SMART" id="SM00493">
    <property type="entry name" value="TOPRIM"/>
    <property type="match status" value="1"/>
</dbReference>
<dbReference type="CDD" id="cd03364">
    <property type="entry name" value="TOPRIM_DnaG_primases"/>
    <property type="match status" value="1"/>
</dbReference>
<dbReference type="InterPro" id="IPR036977">
    <property type="entry name" value="DNA_primase_Znf_CHC2"/>
</dbReference>
<dbReference type="Pfam" id="PF01807">
    <property type="entry name" value="Zn_ribbon_DnaG"/>
    <property type="match status" value="1"/>
</dbReference>
<dbReference type="GO" id="GO:0008270">
    <property type="term" value="F:zinc ion binding"/>
    <property type="evidence" value="ECO:0007669"/>
    <property type="project" value="UniProtKB-UniRule"/>
</dbReference>
<dbReference type="FunFam" id="3.90.580.10:FF:000001">
    <property type="entry name" value="DNA primase"/>
    <property type="match status" value="1"/>
</dbReference>
<dbReference type="Gene3D" id="3.40.1360.10">
    <property type="match status" value="1"/>
</dbReference>
<evidence type="ECO:0000256" key="13">
    <source>
        <dbReference type="SAM" id="MobiDB-lite"/>
    </source>
</evidence>
<keyword evidence="7 12" id="KW-0863">Zinc-finger</keyword>
<keyword evidence="11 12" id="KW-0804">Transcription</keyword>
<comment type="domain">
    <text evidence="12">Contains an N-terminal zinc-binding domain, a central core domain that contains the primase activity, and a C-terminal DnaB-binding domain.</text>
</comment>
<evidence type="ECO:0000259" key="14">
    <source>
        <dbReference type="PROSITE" id="PS50880"/>
    </source>
</evidence>
<dbReference type="Gene3D" id="1.20.50.20">
    <property type="entry name" value="DnaG, RNA polymerase domain, helical bundle"/>
    <property type="match status" value="1"/>
</dbReference>
<keyword evidence="10 12" id="KW-0238">DNA-binding</keyword>
<keyword evidence="9" id="KW-0460">Magnesium</keyword>
<feature type="domain" description="Toprim" evidence="14">
    <location>
        <begin position="258"/>
        <end position="340"/>
    </location>
</feature>
<dbReference type="GO" id="GO:0005737">
    <property type="term" value="C:cytoplasm"/>
    <property type="evidence" value="ECO:0007669"/>
    <property type="project" value="TreeGrafter"/>
</dbReference>
<protein>
    <recommendedName>
        <fullName evidence="12">DNA primase</fullName>
        <ecNumber evidence="12">2.7.7.101</ecNumber>
    </recommendedName>
</protein>
<proteinExistence type="inferred from homology"/>
<comment type="caution">
    <text evidence="15">The sequence shown here is derived from an EMBL/GenBank/DDBJ whole genome shotgun (WGS) entry which is preliminary data.</text>
</comment>
<keyword evidence="5 12" id="KW-0235">DNA replication</keyword>
<dbReference type="PANTHER" id="PTHR30313:SF2">
    <property type="entry name" value="DNA PRIMASE"/>
    <property type="match status" value="1"/>
</dbReference>
<dbReference type="PANTHER" id="PTHR30313">
    <property type="entry name" value="DNA PRIMASE"/>
    <property type="match status" value="1"/>
</dbReference>
<feature type="zinc finger region" description="CHC2-type" evidence="12">
    <location>
        <begin position="38"/>
        <end position="62"/>
    </location>
</feature>
<evidence type="ECO:0000256" key="6">
    <source>
        <dbReference type="ARBA" id="ARBA00022723"/>
    </source>
</evidence>
<evidence type="ECO:0000256" key="5">
    <source>
        <dbReference type="ARBA" id="ARBA00022705"/>
    </source>
</evidence>
<dbReference type="GO" id="GO:0003677">
    <property type="term" value="F:DNA binding"/>
    <property type="evidence" value="ECO:0007669"/>
    <property type="project" value="UniProtKB-KW"/>
</dbReference>
<keyword evidence="2 12" id="KW-0639">Primosome</keyword>
<sequence>MAIPQSFLDELTERVDIADVVGRYVTLKKGGVNLMGLCPFHEEKSPSFTVSPSKQFFHCFGCGKHGNAIGFLMEFTGVGFIDAVKDLAQMAGMQVPQDKVSPAQAAERQQRKEEKKTLADFNAQAAKAYKEHLKRASEAILYLKGRGVSGEIAARFQLGYAPASEHALAAVFADYADPALEDAGLVIYKEETGRRYDRFRDRLMFPIRNARGECIGFGGRIMGNGQPKYLNSPETPIFHKGRELYGLFEARQAIRSKGYALVCEGYMDVVALAQWGFANAVASLGTACTEHHLQLLLRHTEHIIFSFDGDNAGRKAAAKALEIALAFATDTRRIQFLFLPKEHDPDSFIRERGEQAFAEQVELALPLSQYLLQVASQDCNLATPEGRARMAHQARPLWAQLPTGALKLQMLDEIARVAQMARQDMQALWEALGAQARPSRAQHSAVESRAISTASPPPFNSAPMPEHADGYEAVAGPQALPNDPSYWAQDAYMPPANMDDSVLMEPWIGAGAAPELPEHGQAYGGHTSHEAGFEMLPESMFKAPAEPKRSWNKGGDWKSARDGGKFSRHGKQGDGFLTTARGPLRQRPLRREEHAACILLAHMPLLETLGEQDITLLCRLPAPDGVLFGWVDDHYQQHGAQAWPDLKTVLLAALPGPIKRLLPHIEAIASHPQADYQDEFRNVLKHIMIRQLKLEIDEVTQSYETDSQAGAKLRRLTSHMAQLK</sequence>
<evidence type="ECO:0000256" key="12">
    <source>
        <dbReference type="HAMAP-Rule" id="MF_00974"/>
    </source>
</evidence>
<dbReference type="Pfam" id="PF13155">
    <property type="entry name" value="Toprim_2"/>
    <property type="match status" value="1"/>
</dbReference>
<feature type="region of interest" description="Disordered" evidence="13">
    <location>
        <begin position="544"/>
        <end position="580"/>
    </location>
</feature>
<evidence type="ECO:0000256" key="3">
    <source>
        <dbReference type="ARBA" id="ARBA00022679"/>
    </source>
</evidence>
<comment type="catalytic activity">
    <reaction evidence="12">
        <text>ssDNA + n NTP = ssDNA/pppN(pN)n-1 hybrid + (n-1) diphosphate.</text>
        <dbReference type="EC" id="2.7.7.101"/>
    </reaction>
</comment>
<evidence type="ECO:0000313" key="16">
    <source>
        <dbReference type="Proteomes" id="UP000306236"/>
    </source>
</evidence>
<keyword evidence="16" id="KW-1185">Reference proteome</keyword>
<keyword evidence="1 12" id="KW-0240">DNA-directed RNA polymerase</keyword>
<evidence type="ECO:0000256" key="9">
    <source>
        <dbReference type="ARBA" id="ARBA00022842"/>
    </source>
</evidence>
<dbReference type="Pfam" id="PF10410">
    <property type="entry name" value="DnaB_bind"/>
    <property type="match status" value="1"/>
</dbReference>
<dbReference type="SMART" id="SM00400">
    <property type="entry name" value="ZnF_CHCC"/>
    <property type="match status" value="1"/>
</dbReference>
<dbReference type="OrthoDB" id="9803773at2"/>
<evidence type="ECO:0000256" key="11">
    <source>
        <dbReference type="ARBA" id="ARBA00023163"/>
    </source>
</evidence>
<dbReference type="SUPFAM" id="SSF56731">
    <property type="entry name" value="DNA primase core"/>
    <property type="match status" value="1"/>
</dbReference>
<feature type="compositionally biased region" description="Basic and acidic residues" evidence="13">
    <location>
        <begin position="545"/>
        <end position="565"/>
    </location>
</feature>
<evidence type="ECO:0000256" key="1">
    <source>
        <dbReference type="ARBA" id="ARBA00022478"/>
    </source>
</evidence>
<dbReference type="InterPro" id="IPR050219">
    <property type="entry name" value="DnaG_primase"/>
</dbReference>
<keyword evidence="8 12" id="KW-0862">Zinc</keyword>
<dbReference type="Proteomes" id="UP000306236">
    <property type="component" value="Unassembled WGS sequence"/>
</dbReference>
<reference evidence="15 16" key="1">
    <citation type="submission" date="2019-04" db="EMBL/GenBank/DDBJ databases">
        <title>Lampropedia sp YIM MLB12 draf genome.</title>
        <authorList>
            <person name="Wang Y.-X."/>
        </authorList>
    </citation>
    <scope>NUCLEOTIDE SEQUENCE [LARGE SCALE GENOMIC DNA]</scope>
    <source>
        <strain evidence="15 16">YIM MLB12</strain>
    </source>
</reference>
<dbReference type="InterPro" id="IPR006295">
    <property type="entry name" value="DNA_primase_DnaG"/>
</dbReference>
<dbReference type="AlphaFoldDB" id="A0A4S5BT76"/>
<dbReference type="InterPro" id="IPR002694">
    <property type="entry name" value="Znf_CHC2"/>
</dbReference>
<keyword evidence="3 12" id="KW-0808">Transferase</keyword>
<dbReference type="EMBL" id="SSWX01000012">
    <property type="protein sequence ID" value="THJ33006.1"/>
    <property type="molecule type" value="Genomic_DNA"/>
</dbReference>
<dbReference type="RefSeq" id="WP_136406608.1">
    <property type="nucleotide sequence ID" value="NZ_SSWX01000012.1"/>
</dbReference>
<dbReference type="InterPro" id="IPR030846">
    <property type="entry name" value="DnaG_bac"/>
</dbReference>
<evidence type="ECO:0000256" key="2">
    <source>
        <dbReference type="ARBA" id="ARBA00022515"/>
    </source>
</evidence>
<accession>A0A4S5BT76</accession>
<dbReference type="Gene3D" id="3.90.980.10">
    <property type="entry name" value="DNA primase, catalytic core, N-terminal domain"/>
    <property type="match status" value="1"/>
</dbReference>
<dbReference type="SUPFAM" id="SSF57783">
    <property type="entry name" value="Zinc beta-ribbon"/>
    <property type="match status" value="1"/>
</dbReference>
<dbReference type="InterPro" id="IPR034151">
    <property type="entry name" value="TOPRIM_DnaG_bac"/>
</dbReference>
<comment type="cofactor">
    <cofactor evidence="12">
        <name>Zn(2+)</name>
        <dbReference type="ChEBI" id="CHEBI:29105"/>
    </cofactor>
    <text evidence="12">Binds 1 zinc ion per monomer.</text>
</comment>
<dbReference type="Gene3D" id="3.90.580.10">
    <property type="entry name" value="Zinc finger, CHC2-type domain"/>
    <property type="match status" value="1"/>
</dbReference>
<comment type="subunit">
    <text evidence="12">Monomer. Interacts with DnaB.</text>
</comment>
<dbReference type="PROSITE" id="PS50880">
    <property type="entry name" value="TOPRIM"/>
    <property type="match status" value="1"/>
</dbReference>
<name>A0A4S5BT76_9BURK</name>
<gene>
    <name evidence="12" type="primary">dnaG</name>
    <name evidence="15" type="ORF">E8K88_10430</name>
</gene>
<evidence type="ECO:0000256" key="8">
    <source>
        <dbReference type="ARBA" id="ARBA00022833"/>
    </source>
</evidence>
<comment type="similarity">
    <text evidence="12">Belongs to the DnaG primase family.</text>
</comment>
<evidence type="ECO:0000256" key="10">
    <source>
        <dbReference type="ARBA" id="ARBA00023125"/>
    </source>
</evidence>
<dbReference type="NCBIfam" id="TIGR01391">
    <property type="entry name" value="dnaG"/>
    <property type="match status" value="1"/>
</dbReference>
<evidence type="ECO:0000256" key="7">
    <source>
        <dbReference type="ARBA" id="ARBA00022771"/>
    </source>
</evidence>
<keyword evidence="6 12" id="KW-0479">Metal-binding</keyword>
<dbReference type="EC" id="2.7.7.101" evidence="12"/>
<dbReference type="FunFam" id="3.40.1360.10:FF:000002">
    <property type="entry name" value="DNA primase"/>
    <property type="match status" value="1"/>
</dbReference>
<dbReference type="Pfam" id="PF08275">
    <property type="entry name" value="DNAG_N"/>
    <property type="match status" value="1"/>
</dbReference>
<dbReference type="HAMAP" id="MF_00974">
    <property type="entry name" value="DNA_primase_DnaG"/>
    <property type="match status" value="1"/>
</dbReference>
<organism evidence="15 16">
    <name type="scientific">Lampropedia aestuarii</name>
    <dbReference type="NCBI Taxonomy" id="2562762"/>
    <lineage>
        <taxon>Bacteria</taxon>
        <taxon>Pseudomonadati</taxon>
        <taxon>Pseudomonadota</taxon>
        <taxon>Betaproteobacteria</taxon>
        <taxon>Burkholderiales</taxon>
        <taxon>Comamonadaceae</taxon>
        <taxon>Lampropedia</taxon>
    </lineage>
</organism>
<dbReference type="GO" id="GO:0003899">
    <property type="term" value="F:DNA-directed RNA polymerase activity"/>
    <property type="evidence" value="ECO:0007669"/>
    <property type="project" value="UniProtKB-UniRule"/>
</dbReference>
<dbReference type="InterPro" id="IPR037068">
    <property type="entry name" value="DNA_primase_core_N_sf"/>
</dbReference>
<dbReference type="GO" id="GO:1990077">
    <property type="term" value="C:primosome complex"/>
    <property type="evidence" value="ECO:0007669"/>
    <property type="project" value="UniProtKB-KW"/>
</dbReference>
<dbReference type="InterPro" id="IPR006171">
    <property type="entry name" value="TOPRIM_dom"/>
</dbReference>
<evidence type="ECO:0000256" key="4">
    <source>
        <dbReference type="ARBA" id="ARBA00022695"/>
    </source>
</evidence>
<dbReference type="GO" id="GO:0000428">
    <property type="term" value="C:DNA-directed RNA polymerase complex"/>
    <property type="evidence" value="ECO:0007669"/>
    <property type="project" value="UniProtKB-KW"/>
</dbReference>
<comment type="function">
    <text evidence="12">RNA polymerase that catalyzes the synthesis of short RNA molecules used as primers for DNA polymerase during DNA replication.</text>
</comment>
<dbReference type="InterPro" id="IPR019475">
    <property type="entry name" value="DNA_primase_DnaB-bd"/>
</dbReference>
<dbReference type="GO" id="GO:0006269">
    <property type="term" value="P:DNA replication, synthesis of primer"/>
    <property type="evidence" value="ECO:0007669"/>
    <property type="project" value="UniProtKB-UniRule"/>
</dbReference>